<evidence type="ECO:0008006" key="4">
    <source>
        <dbReference type="Google" id="ProtNLM"/>
    </source>
</evidence>
<keyword evidence="1" id="KW-0472">Membrane</keyword>
<keyword evidence="3" id="KW-1185">Reference proteome</keyword>
<name>A0A0J9E2J6_9RHOB</name>
<evidence type="ECO:0000313" key="2">
    <source>
        <dbReference type="EMBL" id="KMW57081.1"/>
    </source>
</evidence>
<dbReference type="Proteomes" id="UP000037178">
    <property type="component" value="Unassembled WGS sequence"/>
</dbReference>
<feature type="transmembrane region" description="Helical" evidence="1">
    <location>
        <begin position="28"/>
        <end position="51"/>
    </location>
</feature>
<evidence type="ECO:0000313" key="3">
    <source>
        <dbReference type="Proteomes" id="UP000037178"/>
    </source>
</evidence>
<keyword evidence="1" id="KW-0812">Transmembrane</keyword>
<accession>A0A0J9E2J6</accession>
<comment type="caution">
    <text evidence="2">The sequence shown here is derived from an EMBL/GenBank/DDBJ whole genome shotgun (WGS) entry which is preliminary data.</text>
</comment>
<dbReference type="OrthoDB" id="7876494at2"/>
<dbReference type="RefSeq" id="WP_082152519.1">
    <property type="nucleotide sequence ID" value="NZ_LFTY01000002.1"/>
</dbReference>
<reference evidence="2 3" key="1">
    <citation type="submission" date="2015-06" db="EMBL/GenBank/DDBJ databases">
        <title>Draft genome sequence of an Alphaproteobacteria species associated to the Mediterranean sponge Oscarella lobularis.</title>
        <authorList>
            <person name="Jourda C."/>
            <person name="Santini S."/>
            <person name="Claverie J.-M."/>
        </authorList>
    </citation>
    <scope>NUCLEOTIDE SEQUENCE [LARGE SCALE GENOMIC DNA]</scope>
    <source>
        <strain evidence="2">IGS</strain>
    </source>
</reference>
<dbReference type="PATRIC" id="fig|1675527.3.peg.2144"/>
<dbReference type="EMBL" id="LFTY01000002">
    <property type="protein sequence ID" value="KMW57081.1"/>
    <property type="molecule type" value="Genomic_DNA"/>
</dbReference>
<proteinExistence type="predicted"/>
<dbReference type="AlphaFoldDB" id="A0A0J9E2J6"/>
<sequence length="55" mass="5588">MIVIVSALVGAIIGALQARRGGGNRKDMAQYAAGFGIAFALIGMLVTVILARTVA</sequence>
<keyword evidence="1" id="KW-1133">Transmembrane helix</keyword>
<gene>
    <name evidence="2" type="ORF">AIOL_002039</name>
</gene>
<protein>
    <recommendedName>
        <fullName evidence="4">Apolipoprotein acyltransferase</fullName>
    </recommendedName>
</protein>
<evidence type="ECO:0000256" key="1">
    <source>
        <dbReference type="SAM" id="Phobius"/>
    </source>
</evidence>
<organism evidence="2 3">
    <name type="scientific">Candidatus Rhodobacter oscarellae</name>
    <dbReference type="NCBI Taxonomy" id="1675527"/>
    <lineage>
        <taxon>Bacteria</taxon>
        <taxon>Pseudomonadati</taxon>
        <taxon>Pseudomonadota</taxon>
        <taxon>Alphaproteobacteria</taxon>
        <taxon>Rhodobacterales</taxon>
        <taxon>Rhodobacter group</taxon>
        <taxon>Rhodobacter</taxon>
    </lineage>
</organism>
<dbReference type="STRING" id="1675527.AIOL_002039"/>